<evidence type="ECO:0000313" key="3">
    <source>
        <dbReference type="Proteomes" id="UP000229342"/>
    </source>
</evidence>
<dbReference type="AlphaFoldDB" id="A0A2H0KCY6"/>
<feature type="transmembrane region" description="Helical" evidence="1">
    <location>
        <begin position="105"/>
        <end position="124"/>
    </location>
</feature>
<feature type="transmembrane region" description="Helical" evidence="1">
    <location>
        <begin position="7"/>
        <end position="28"/>
    </location>
</feature>
<gene>
    <name evidence="2" type="ORF">COV91_00625</name>
</gene>
<organism evidence="2 3">
    <name type="scientific">Candidatus Taylorbacteria bacterium CG11_big_fil_rev_8_21_14_0_20_46_11</name>
    <dbReference type="NCBI Taxonomy" id="1975025"/>
    <lineage>
        <taxon>Bacteria</taxon>
        <taxon>Candidatus Tayloriibacteriota</taxon>
    </lineage>
</organism>
<keyword evidence="1" id="KW-0472">Membrane</keyword>
<comment type="caution">
    <text evidence="2">The sequence shown here is derived from an EMBL/GenBank/DDBJ whole genome shotgun (WGS) entry which is preliminary data.</text>
</comment>
<name>A0A2H0KCY6_9BACT</name>
<sequence>MNNHAKTLRWLSLIPVAFTVFVLSDWVVRFSLWFMRLPIILLEKVLGFGSGPIGKLMDGITSLLVGLDSIETLSVVATGLLTGSALIYILAIIVPANNESTAKTLATILLTLLVLGLVALFVNGITGENILWALVIAIGILLGWYSIKDETGKETEKHEDFVQTNINRIFVLTLLFTILLMVFFLS</sequence>
<accession>A0A2H0KCY6</accession>
<protein>
    <submittedName>
        <fullName evidence="2">Uncharacterized protein</fullName>
    </submittedName>
</protein>
<dbReference type="Proteomes" id="UP000229342">
    <property type="component" value="Unassembled WGS sequence"/>
</dbReference>
<reference evidence="2 3" key="1">
    <citation type="submission" date="2017-09" db="EMBL/GenBank/DDBJ databases">
        <title>Depth-based differentiation of microbial function through sediment-hosted aquifers and enrichment of novel symbionts in the deep terrestrial subsurface.</title>
        <authorList>
            <person name="Probst A.J."/>
            <person name="Ladd B."/>
            <person name="Jarett J.K."/>
            <person name="Geller-Mcgrath D.E."/>
            <person name="Sieber C.M."/>
            <person name="Emerson J.B."/>
            <person name="Anantharaman K."/>
            <person name="Thomas B.C."/>
            <person name="Malmstrom R."/>
            <person name="Stieglmeier M."/>
            <person name="Klingl A."/>
            <person name="Woyke T."/>
            <person name="Ryan C.M."/>
            <person name="Banfield J.F."/>
        </authorList>
    </citation>
    <scope>NUCLEOTIDE SEQUENCE [LARGE SCALE GENOMIC DNA]</scope>
    <source>
        <strain evidence="2">CG11_big_fil_rev_8_21_14_0_20_46_11</strain>
    </source>
</reference>
<keyword evidence="1" id="KW-1133">Transmembrane helix</keyword>
<evidence type="ECO:0000256" key="1">
    <source>
        <dbReference type="SAM" id="Phobius"/>
    </source>
</evidence>
<feature type="transmembrane region" description="Helical" evidence="1">
    <location>
        <begin position="130"/>
        <end position="147"/>
    </location>
</feature>
<dbReference type="EMBL" id="PCVG01000012">
    <property type="protein sequence ID" value="PIQ69099.1"/>
    <property type="molecule type" value="Genomic_DNA"/>
</dbReference>
<keyword evidence="1" id="KW-0812">Transmembrane</keyword>
<feature type="transmembrane region" description="Helical" evidence="1">
    <location>
        <begin position="168"/>
        <end position="185"/>
    </location>
</feature>
<evidence type="ECO:0000313" key="2">
    <source>
        <dbReference type="EMBL" id="PIQ69099.1"/>
    </source>
</evidence>
<feature type="transmembrane region" description="Helical" evidence="1">
    <location>
        <begin position="73"/>
        <end position="93"/>
    </location>
</feature>
<proteinExistence type="predicted"/>